<dbReference type="EMBL" id="JAWWNJ010000013">
    <property type="protein sequence ID" value="KAK7042840.1"/>
    <property type="molecule type" value="Genomic_DNA"/>
</dbReference>
<dbReference type="Proteomes" id="UP001362999">
    <property type="component" value="Unassembled WGS sequence"/>
</dbReference>
<comment type="caution">
    <text evidence="2">The sequence shown here is derived from an EMBL/GenBank/DDBJ whole genome shotgun (WGS) entry which is preliminary data.</text>
</comment>
<feature type="region of interest" description="Disordered" evidence="1">
    <location>
        <begin position="409"/>
        <end position="428"/>
    </location>
</feature>
<dbReference type="Pfam" id="PF14388">
    <property type="entry name" value="DUF4419"/>
    <property type="match status" value="1"/>
</dbReference>
<proteinExistence type="predicted"/>
<name>A0AAW0CW83_9AGAR</name>
<dbReference type="PANTHER" id="PTHR31252:SF11">
    <property type="entry name" value="DUF4419 DOMAIN-CONTAINING PROTEIN"/>
    <property type="match status" value="1"/>
</dbReference>
<protein>
    <submittedName>
        <fullName evidence="2">Uncharacterized protein</fullName>
    </submittedName>
</protein>
<dbReference type="PANTHER" id="PTHR31252">
    <property type="entry name" value="DUF4419 DOMAIN-CONTAINING PROTEIN"/>
    <property type="match status" value="1"/>
</dbReference>
<reference evidence="2 3" key="1">
    <citation type="journal article" date="2024" name="J Genomics">
        <title>Draft genome sequencing and assembly of Favolaschia claudopus CIRM-BRFM 2984 isolated from oak limbs.</title>
        <authorList>
            <person name="Navarro D."/>
            <person name="Drula E."/>
            <person name="Chaduli D."/>
            <person name="Cazenave R."/>
            <person name="Ahrendt S."/>
            <person name="Wang J."/>
            <person name="Lipzen A."/>
            <person name="Daum C."/>
            <person name="Barry K."/>
            <person name="Grigoriev I.V."/>
            <person name="Favel A."/>
            <person name="Rosso M.N."/>
            <person name="Martin F."/>
        </authorList>
    </citation>
    <scope>NUCLEOTIDE SEQUENCE [LARGE SCALE GENOMIC DNA]</scope>
    <source>
        <strain evidence="2 3">CIRM-BRFM 2984</strain>
    </source>
</reference>
<organism evidence="2 3">
    <name type="scientific">Favolaschia claudopus</name>
    <dbReference type="NCBI Taxonomy" id="2862362"/>
    <lineage>
        <taxon>Eukaryota</taxon>
        <taxon>Fungi</taxon>
        <taxon>Dikarya</taxon>
        <taxon>Basidiomycota</taxon>
        <taxon>Agaricomycotina</taxon>
        <taxon>Agaricomycetes</taxon>
        <taxon>Agaricomycetidae</taxon>
        <taxon>Agaricales</taxon>
        <taxon>Marasmiineae</taxon>
        <taxon>Mycenaceae</taxon>
        <taxon>Favolaschia</taxon>
    </lineage>
</organism>
<gene>
    <name evidence="2" type="ORF">R3P38DRAFT_326484</name>
</gene>
<dbReference type="AlphaFoldDB" id="A0AAW0CW83"/>
<evidence type="ECO:0000313" key="3">
    <source>
        <dbReference type="Proteomes" id="UP001362999"/>
    </source>
</evidence>
<keyword evidence="3" id="KW-1185">Reference proteome</keyword>
<dbReference type="InterPro" id="IPR025533">
    <property type="entry name" value="DUF4419"/>
</dbReference>
<sequence>MPVTHDLTDHRAKSNPVQPLTPRQILENLSCQSQAADSALRYCIGQWTGLVDPQIKVSPTENGFVSTVIAAYKSGSALVLRPDHVWLAIVSQFRLYLHAQPALLECSTADPSIIATAPQLGKPCDSGSQLLSNGIHHFLGSLSDPSLREWIIPTFSTSTDDDKAVALTMVHAAAKSAMSPISIPVGEIHTRHGIPRVVLEGVRGDWELLLEKLERLTQYGTPAIAWYHLLRPIIVRLAESFEGPNTHRMQDLWKWAVHREGHGGKDPHLSGWITAFCVFSREGTWCGPELSQLVFPNRKGKNRKLSLHERHSRLFWQKHTSLAEHEFKEDKEMRYPYFTIHDLPISYAEVQVTTSQGGIEAQSLIVAGLTGVGFSSSISSTDSQSNSGKNDTLRPVVAWWVFNKLSPSKPNATEDDEPLPIPPQFITV</sequence>
<feature type="compositionally biased region" description="Pro residues" evidence="1">
    <location>
        <begin position="419"/>
        <end position="428"/>
    </location>
</feature>
<evidence type="ECO:0000313" key="2">
    <source>
        <dbReference type="EMBL" id="KAK7042840.1"/>
    </source>
</evidence>
<evidence type="ECO:0000256" key="1">
    <source>
        <dbReference type="SAM" id="MobiDB-lite"/>
    </source>
</evidence>
<accession>A0AAW0CW83</accession>